<dbReference type="InterPro" id="IPR050367">
    <property type="entry name" value="APC_superfamily"/>
</dbReference>
<feature type="transmembrane region" description="Helical" evidence="6">
    <location>
        <begin position="56"/>
        <end position="74"/>
    </location>
</feature>
<feature type="transmembrane region" description="Helical" evidence="6">
    <location>
        <begin position="105"/>
        <end position="130"/>
    </location>
</feature>
<feature type="transmembrane region" description="Helical" evidence="6">
    <location>
        <begin position="302"/>
        <end position="321"/>
    </location>
</feature>
<feature type="transmembrane region" description="Helical" evidence="6">
    <location>
        <begin position="22"/>
        <end position="44"/>
    </location>
</feature>
<dbReference type="AlphaFoldDB" id="A0A1Q8VDI3"/>
<evidence type="ECO:0000256" key="6">
    <source>
        <dbReference type="SAM" id="Phobius"/>
    </source>
</evidence>
<dbReference type="PIRSF" id="PIRSF006060">
    <property type="entry name" value="AA_transporter"/>
    <property type="match status" value="1"/>
</dbReference>
<evidence type="ECO:0000256" key="2">
    <source>
        <dbReference type="ARBA" id="ARBA00022475"/>
    </source>
</evidence>
<evidence type="ECO:0000313" key="7">
    <source>
        <dbReference type="EMBL" id="OLO46135.1"/>
    </source>
</evidence>
<comment type="caution">
    <text evidence="7">The sequence shown here is derived from an EMBL/GenBank/DDBJ whole genome shotgun (WGS) entry which is preliminary data.</text>
</comment>
<gene>
    <name evidence="7" type="ORF">BKH29_01600</name>
</gene>
<evidence type="ECO:0000256" key="4">
    <source>
        <dbReference type="ARBA" id="ARBA00022989"/>
    </source>
</evidence>
<protein>
    <submittedName>
        <fullName evidence="7">Amino acid transporter</fullName>
    </submittedName>
</protein>
<evidence type="ECO:0000256" key="5">
    <source>
        <dbReference type="ARBA" id="ARBA00023136"/>
    </source>
</evidence>
<keyword evidence="2" id="KW-1003">Cell membrane</keyword>
<evidence type="ECO:0000313" key="8">
    <source>
        <dbReference type="Proteomes" id="UP000186857"/>
    </source>
</evidence>
<dbReference type="InterPro" id="IPR002293">
    <property type="entry name" value="AA/rel_permease1"/>
</dbReference>
<dbReference type="GO" id="GO:0005886">
    <property type="term" value="C:plasma membrane"/>
    <property type="evidence" value="ECO:0007669"/>
    <property type="project" value="UniProtKB-SubCell"/>
</dbReference>
<feature type="transmembrane region" description="Helical" evidence="6">
    <location>
        <begin position="391"/>
        <end position="413"/>
    </location>
</feature>
<dbReference type="OrthoDB" id="138827at2"/>
<keyword evidence="4 6" id="KW-1133">Transmembrane helix</keyword>
<comment type="subcellular location">
    <subcellularLocation>
        <location evidence="1">Cell membrane</location>
        <topology evidence="1">Multi-pass membrane protein</topology>
    </subcellularLocation>
</comment>
<evidence type="ECO:0000256" key="3">
    <source>
        <dbReference type="ARBA" id="ARBA00022692"/>
    </source>
</evidence>
<dbReference type="PANTHER" id="PTHR42770">
    <property type="entry name" value="AMINO ACID TRANSPORTER-RELATED"/>
    <property type="match status" value="1"/>
</dbReference>
<dbReference type="RefSeq" id="WP_075375991.1">
    <property type="nucleotide sequence ID" value="NZ_MSKJ01000002.1"/>
</dbReference>
<keyword evidence="3 6" id="KW-0812">Transmembrane</keyword>
<feature type="transmembrane region" description="Helical" evidence="6">
    <location>
        <begin position="425"/>
        <end position="446"/>
    </location>
</feature>
<organism evidence="7 8">
    <name type="scientific">Actinomyces oris</name>
    <dbReference type="NCBI Taxonomy" id="544580"/>
    <lineage>
        <taxon>Bacteria</taxon>
        <taxon>Bacillati</taxon>
        <taxon>Actinomycetota</taxon>
        <taxon>Actinomycetes</taxon>
        <taxon>Actinomycetales</taxon>
        <taxon>Actinomycetaceae</taxon>
        <taxon>Actinomyces</taxon>
    </lineage>
</organism>
<dbReference type="Proteomes" id="UP000186857">
    <property type="component" value="Unassembled WGS sequence"/>
</dbReference>
<sequence>MSAATASSGGGLSKKGLAEGSVGLLGAIIIGVSCIAPPYTLTGALGPTASEVGEQVPAIFLVGFVPMLLVAFGYRELNAAMPDSGTSFTWGTRAFGPWIGWMNGWGLIVATVVVLSNLAAIAVDFFYLLLAQVTRRAAIADLADNVWVNTLTCLVFITLATWIAYRDMQTTQKLQYWLVGFQLTVFLGFGAVAIYRYFTGTAVNPTPLKLEWFNPFAVDSLGTFVAGVSLSLFIYWGWDVSLTVNEEADDASSTPGRAAVLTVMTIVSVYMFVTVGSMMFAGLGKDGIGLGNPAIQDNVFFALARPVLGPFAILMSTAVLISSAASLQSTFVSPARTLLSMGYYGAMPEKLGEISPRFLTPGRATVVSAIAASTFYTLLRFVSTSVLWDTVQTLGAMIAFYYGLTAFAAVWYFRGKWFCSVRSFFFTLVSPGLGGLILFSLLGLTLKDSLDPEYGSGSQVFGVGLVFVLTLALILLGVVLMLVQYVRAPAFFRGEVIARSDAVTEEMKVAAAFEEGGGEASPLRAAS</sequence>
<dbReference type="GO" id="GO:0022857">
    <property type="term" value="F:transmembrane transporter activity"/>
    <property type="evidence" value="ECO:0007669"/>
    <property type="project" value="InterPro"/>
</dbReference>
<evidence type="ECO:0000256" key="1">
    <source>
        <dbReference type="ARBA" id="ARBA00004651"/>
    </source>
</evidence>
<proteinExistence type="predicted"/>
<reference evidence="7 8" key="1">
    <citation type="submission" date="2016-12" db="EMBL/GenBank/DDBJ databases">
        <title>Genomic Comparison of strains in the 'Actinomyces naeslundii' Group.</title>
        <authorList>
            <person name="Mughal S.R."/>
            <person name="Do T."/>
            <person name="Gilbert S.C."/>
            <person name="Witherden E.A."/>
            <person name="Didelot X."/>
            <person name="Beighton D."/>
        </authorList>
    </citation>
    <scope>NUCLEOTIDE SEQUENCE [LARGE SCALE GENOMIC DNA]</scope>
    <source>
        <strain evidence="7 8">CCUG 33920</strain>
    </source>
</reference>
<feature type="transmembrane region" description="Helical" evidence="6">
    <location>
        <begin position="142"/>
        <end position="164"/>
    </location>
</feature>
<feature type="transmembrane region" description="Helical" evidence="6">
    <location>
        <begin position="458"/>
        <end position="483"/>
    </location>
</feature>
<dbReference type="PANTHER" id="PTHR42770:SF7">
    <property type="entry name" value="MEMBRANE PROTEIN"/>
    <property type="match status" value="1"/>
</dbReference>
<accession>A0A1Q8VDI3</accession>
<feature type="transmembrane region" description="Helical" evidence="6">
    <location>
        <begin position="216"/>
        <end position="238"/>
    </location>
</feature>
<dbReference type="Pfam" id="PF13520">
    <property type="entry name" value="AA_permease_2"/>
    <property type="match status" value="1"/>
</dbReference>
<feature type="transmembrane region" description="Helical" evidence="6">
    <location>
        <begin position="176"/>
        <end position="195"/>
    </location>
</feature>
<keyword evidence="5 6" id="KW-0472">Membrane</keyword>
<feature type="transmembrane region" description="Helical" evidence="6">
    <location>
        <begin position="258"/>
        <end position="281"/>
    </location>
</feature>
<name>A0A1Q8VDI3_9ACTO</name>
<feature type="transmembrane region" description="Helical" evidence="6">
    <location>
        <begin position="358"/>
        <end position="379"/>
    </location>
</feature>
<dbReference type="EMBL" id="MSKJ01000002">
    <property type="protein sequence ID" value="OLO46135.1"/>
    <property type="molecule type" value="Genomic_DNA"/>
</dbReference>
<dbReference type="Gene3D" id="1.20.1740.10">
    <property type="entry name" value="Amino acid/polyamine transporter I"/>
    <property type="match status" value="1"/>
</dbReference>